<organism evidence="1">
    <name type="scientific">Arundo donax</name>
    <name type="common">Giant reed</name>
    <name type="synonym">Donax arundinaceus</name>
    <dbReference type="NCBI Taxonomy" id="35708"/>
    <lineage>
        <taxon>Eukaryota</taxon>
        <taxon>Viridiplantae</taxon>
        <taxon>Streptophyta</taxon>
        <taxon>Embryophyta</taxon>
        <taxon>Tracheophyta</taxon>
        <taxon>Spermatophyta</taxon>
        <taxon>Magnoliopsida</taxon>
        <taxon>Liliopsida</taxon>
        <taxon>Poales</taxon>
        <taxon>Poaceae</taxon>
        <taxon>PACMAD clade</taxon>
        <taxon>Arundinoideae</taxon>
        <taxon>Arundineae</taxon>
        <taxon>Arundo</taxon>
    </lineage>
</organism>
<reference evidence="1" key="2">
    <citation type="journal article" date="2015" name="Data Brief">
        <title>Shoot transcriptome of the giant reed, Arundo donax.</title>
        <authorList>
            <person name="Barrero R.A."/>
            <person name="Guerrero F.D."/>
            <person name="Moolhuijzen P."/>
            <person name="Goolsby J.A."/>
            <person name="Tidwell J."/>
            <person name="Bellgard S.E."/>
            <person name="Bellgard M.I."/>
        </authorList>
    </citation>
    <scope>NUCLEOTIDE SEQUENCE</scope>
    <source>
        <tissue evidence="1">Shoot tissue taken approximately 20 cm above the soil surface</tissue>
    </source>
</reference>
<name>A0A0A9CAS2_ARUDO</name>
<evidence type="ECO:0000313" key="1">
    <source>
        <dbReference type="EMBL" id="JAD72646.1"/>
    </source>
</evidence>
<proteinExistence type="predicted"/>
<sequence length="36" mass="4196">MKLHVYALLRRVPKVPVILSMFTELKPKCVPFRGLD</sequence>
<protein>
    <submittedName>
        <fullName evidence="1">Uncharacterized protein</fullName>
    </submittedName>
</protein>
<dbReference type="EMBL" id="GBRH01225249">
    <property type="protein sequence ID" value="JAD72646.1"/>
    <property type="molecule type" value="Transcribed_RNA"/>
</dbReference>
<accession>A0A0A9CAS2</accession>
<dbReference type="AlphaFoldDB" id="A0A0A9CAS2"/>
<reference evidence="1" key="1">
    <citation type="submission" date="2014-09" db="EMBL/GenBank/DDBJ databases">
        <authorList>
            <person name="Magalhaes I.L.F."/>
            <person name="Oliveira U."/>
            <person name="Santos F.R."/>
            <person name="Vidigal T.H.D.A."/>
            <person name="Brescovit A.D."/>
            <person name="Santos A.J."/>
        </authorList>
    </citation>
    <scope>NUCLEOTIDE SEQUENCE</scope>
    <source>
        <tissue evidence="1">Shoot tissue taken approximately 20 cm above the soil surface</tissue>
    </source>
</reference>